<dbReference type="EMBL" id="PKPP01001630">
    <property type="protein sequence ID" value="PWA81122.1"/>
    <property type="molecule type" value="Genomic_DNA"/>
</dbReference>
<dbReference type="GO" id="GO:0000428">
    <property type="term" value="C:DNA-directed RNA polymerase complex"/>
    <property type="evidence" value="ECO:0007669"/>
    <property type="project" value="UniProtKB-KW"/>
</dbReference>
<dbReference type="Gene3D" id="1.10.510.10">
    <property type="entry name" value="Transferase(Phosphotransferase) domain 1"/>
    <property type="match status" value="1"/>
</dbReference>
<dbReference type="InterPro" id="IPR011009">
    <property type="entry name" value="Kinase-like_dom_sf"/>
</dbReference>
<organism evidence="1 2">
    <name type="scientific">Artemisia annua</name>
    <name type="common">Sweet wormwood</name>
    <dbReference type="NCBI Taxonomy" id="35608"/>
    <lineage>
        <taxon>Eukaryota</taxon>
        <taxon>Viridiplantae</taxon>
        <taxon>Streptophyta</taxon>
        <taxon>Embryophyta</taxon>
        <taxon>Tracheophyta</taxon>
        <taxon>Spermatophyta</taxon>
        <taxon>Magnoliopsida</taxon>
        <taxon>eudicotyledons</taxon>
        <taxon>Gunneridae</taxon>
        <taxon>Pentapetalae</taxon>
        <taxon>asterids</taxon>
        <taxon>campanulids</taxon>
        <taxon>Asterales</taxon>
        <taxon>Asteraceae</taxon>
        <taxon>Asteroideae</taxon>
        <taxon>Anthemideae</taxon>
        <taxon>Artemisiinae</taxon>
        <taxon>Artemisia</taxon>
    </lineage>
</organism>
<keyword evidence="2" id="KW-1185">Reference proteome</keyword>
<accession>A0A2U1P5V1</accession>
<dbReference type="Proteomes" id="UP000245207">
    <property type="component" value="Unassembled WGS sequence"/>
</dbReference>
<evidence type="ECO:0000313" key="2">
    <source>
        <dbReference type="Proteomes" id="UP000245207"/>
    </source>
</evidence>
<keyword evidence="1" id="KW-0804">Transcription</keyword>
<dbReference type="PANTHER" id="PTHR45621">
    <property type="entry name" value="OS01G0588500 PROTEIN-RELATED"/>
    <property type="match status" value="1"/>
</dbReference>
<keyword evidence="1" id="KW-0240">DNA-directed RNA polymerase</keyword>
<sequence>MTSFVQKHTSYIIQVFTNLRKKQKLHAVERIVKGHDDSKPWPQPIRAESAYIQPLADQSGGAMPLYIRPAFIHSFTTSVKEGHENAGLLALTRVGSHRVIQISPGFMIFFSFLGHLSMNNDVYSFGVVLLELLSGRRATAYERCVEETSVEWVKLFLCDNRRVFTIMDTQLGVLHEIFSKEFIIYNVQNFTLYIENYHISNENHKSCN</sequence>
<dbReference type="STRING" id="35608.A0A2U1P5V1"/>
<proteinExistence type="predicted"/>
<dbReference type="OrthoDB" id="1733352at2759"/>
<protein>
    <submittedName>
        <fullName evidence="1">DNA-directed RNA polymerase 2B</fullName>
    </submittedName>
</protein>
<dbReference type="InterPro" id="IPR050823">
    <property type="entry name" value="Plant_Ser_Thr_Prot_Kinase"/>
</dbReference>
<dbReference type="SUPFAM" id="SSF56112">
    <property type="entry name" value="Protein kinase-like (PK-like)"/>
    <property type="match status" value="1"/>
</dbReference>
<name>A0A2U1P5V1_ARTAN</name>
<reference evidence="1 2" key="1">
    <citation type="journal article" date="2018" name="Mol. Plant">
        <title>The genome of Artemisia annua provides insight into the evolution of Asteraceae family and artemisinin biosynthesis.</title>
        <authorList>
            <person name="Shen Q."/>
            <person name="Zhang L."/>
            <person name="Liao Z."/>
            <person name="Wang S."/>
            <person name="Yan T."/>
            <person name="Shi P."/>
            <person name="Liu M."/>
            <person name="Fu X."/>
            <person name="Pan Q."/>
            <person name="Wang Y."/>
            <person name="Lv Z."/>
            <person name="Lu X."/>
            <person name="Zhang F."/>
            <person name="Jiang W."/>
            <person name="Ma Y."/>
            <person name="Chen M."/>
            <person name="Hao X."/>
            <person name="Li L."/>
            <person name="Tang Y."/>
            <person name="Lv G."/>
            <person name="Zhou Y."/>
            <person name="Sun X."/>
            <person name="Brodelius P.E."/>
            <person name="Rose J.K.C."/>
            <person name="Tang K."/>
        </authorList>
    </citation>
    <scope>NUCLEOTIDE SEQUENCE [LARGE SCALE GENOMIC DNA]</scope>
    <source>
        <strain evidence="2">cv. Huhao1</strain>
        <tissue evidence="1">Leaf</tissue>
    </source>
</reference>
<comment type="caution">
    <text evidence="1">The sequence shown here is derived from an EMBL/GenBank/DDBJ whole genome shotgun (WGS) entry which is preliminary data.</text>
</comment>
<gene>
    <name evidence="1" type="ORF">CTI12_AA189880</name>
</gene>
<evidence type="ECO:0000313" key="1">
    <source>
        <dbReference type="EMBL" id="PWA81122.1"/>
    </source>
</evidence>
<dbReference type="AlphaFoldDB" id="A0A2U1P5V1"/>